<proteinExistence type="predicted"/>
<keyword evidence="1" id="KW-0547">Nucleotide-binding</keyword>
<gene>
    <name evidence="1" type="ORF">VJ920_00180</name>
</gene>
<comment type="caution">
    <text evidence="1">The sequence shown here is derived from an EMBL/GenBank/DDBJ whole genome shotgun (WGS) entry which is preliminary data.</text>
</comment>
<keyword evidence="2" id="KW-1185">Reference proteome</keyword>
<dbReference type="PANTHER" id="PTHR30595:SF6">
    <property type="entry name" value="SCHLAFEN ALBA-2 DOMAIN-CONTAINING PROTEIN"/>
    <property type="match status" value="1"/>
</dbReference>
<dbReference type="Gene3D" id="3.30.565.60">
    <property type="match status" value="1"/>
</dbReference>
<dbReference type="InterPro" id="IPR011991">
    <property type="entry name" value="ArsR-like_HTH"/>
</dbReference>
<dbReference type="GO" id="GO:0005524">
    <property type="term" value="F:ATP binding"/>
    <property type="evidence" value="ECO:0007669"/>
    <property type="project" value="UniProtKB-KW"/>
</dbReference>
<sequence length="482" mass="52749">MPISESSLPIARRATWRDEECLELVCGIANAGGGRLILDADVDSRGTVKRRTSRLMKAIPGTIARSLSLTCAVELVLDSGKFCLEVVVPPVDDPLSYHGVFYFFRDGENQILDDQALDRLMQRDTESDVKWDIRPVVQASLDDLNMGLVTRFTGAARDTDITTDRDELTAIEETLRHAGLMTGVGTPTNAGILLLHNRPHQYIPGATVRIGFFGSHGGRPIYEDEIFGSIIEQVHATVELLYEKYLPEDEPAPKGTYRLGTAGGHGRPPRDAVHEAVLNALAHKNYDSGTPVQVSVFTDRLCIDNVGRPPRTWTVAALLGRHTSRPNNPNLVAALRSLGVIDGWGNGISSIRMHCMEAGTPEPIFELRDDETTICFPMDSDSLLAASVTNVDSVSASPVARNALPEVQAAARAHATQQDTSLTLNDEKVLAMIDIDGRLTAPRIAKNLNISESTVRRSFRRLRELGLIDRVGSDKSGFWQVK</sequence>
<protein>
    <submittedName>
        <fullName evidence="1">ATP-binding protein</fullName>
    </submittedName>
</protein>
<dbReference type="EMBL" id="JAYMFH010000001">
    <property type="protein sequence ID" value="MEC4293728.1"/>
    <property type="molecule type" value="Genomic_DNA"/>
</dbReference>
<dbReference type="Pfam" id="PF13412">
    <property type="entry name" value="HTH_24"/>
    <property type="match status" value="1"/>
</dbReference>
<dbReference type="Proteomes" id="UP001343724">
    <property type="component" value="Unassembled WGS sequence"/>
</dbReference>
<dbReference type="SUPFAM" id="SSF46785">
    <property type="entry name" value="Winged helix' DNA-binding domain"/>
    <property type="match status" value="1"/>
</dbReference>
<dbReference type="InterPro" id="IPR036388">
    <property type="entry name" value="WH-like_DNA-bd_sf"/>
</dbReference>
<dbReference type="Gene3D" id="1.10.10.10">
    <property type="entry name" value="Winged helix-like DNA-binding domain superfamily/Winged helix DNA-binding domain"/>
    <property type="match status" value="1"/>
</dbReference>
<dbReference type="InterPro" id="IPR036390">
    <property type="entry name" value="WH_DNA-bd_sf"/>
</dbReference>
<dbReference type="RefSeq" id="WP_326438135.1">
    <property type="nucleotide sequence ID" value="NZ_JAYMFH010000001.1"/>
</dbReference>
<reference evidence="1 2" key="1">
    <citation type="submission" date="2024-01" db="EMBL/GenBank/DDBJ databases">
        <title>novel species in genus Adlercreutzia.</title>
        <authorList>
            <person name="Liu X."/>
        </authorList>
    </citation>
    <scope>NUCLEOTIDE SEQUENCE [LARGE SCALE GENOMIC DNA]</scope>
    <source>
        <strain evidence="1 2">R22</strain>
    </source>
</reference>
<evidence type="ECO:0000313" key="1">
    <source>
        <dbReference type="EMBL" id="MEC4293728.1"/>
    </source>
</evidence>
<dbReference type="InterPro" id="IPR000485">
    <property type="entry name" value="AsnC-type_HTH_dom"/>
</dbReference>
<evidence type="ECO:0000313" key="2">
    <source>
        <dbReference type="Proteomes" id="UP001343724"/>
    </source>
</evidence>
<accession>A0ABU6IVI6</accession>
<dbReference type="InterPro" id="IPR038475">
    <property type="entry name" value="RecG_C_sf"/>
</dbReference>
<dbReference type="PRINTS" id="PR00033">
    <property type="entry name" value="HTHASNC"/>
</dbReference>
<organism evidence="1 2">
    <name type="scientific">Adlercreutzia shanghongiae</name>
    <dbReference type="NCBI Taxonomy" id="3111773"/>
    <lineage>
        <taxon>Bacteria</taxon>
        <taxon>Bacillati</taxon>
        <taxon>Actinomycetota</taxon>
        <taxon>Coriobacteriia</taxon>
        <taxon>Eggerthellales</taxon>
        <taxon>Eggerthellaceae</taxon>
        <taxon>Adlercreutzia</taxon>
    </lineage>
</organism>
<dbReference type="CDD" id="cd00090">
    <property type="entry name" value="HTH_ARSR"/>
    <property type="match status" value="1"/>
</dbReference>
<keyword evidence="1" id="KW-0067">ATP-binding</keyword>
<dbReference type="Pfam" id="PF13749">
    <property type="entry name" value="HATPase_c_4"/>
    <property type="match status" value="1"/>
</dbReference>
<name>A0ABU6IVI6_9ACTN</name>
<dbReference type="PANTHER" id="PTHR30595">
    <property type="entry name" value="GLPR-RELATED TRANSCRIPTIONAL REPRESSOR"/>
    <property type="match status" value="1"/>
</dbReference>